<dbReference type="InterPro" id="IPR050232">
    <property type="entry name" value="FBL13/AtMIF1-like"/>
</dbReference>
<dbReference type="STRING" id="81985.R0GES5"/>
<dbReference type="PROSITE" id="PS50181">
    <property type="entry name" value="FBOX"/>
    <property type="match status" value="1"/>
</dbReference>
<dbReference type="eggNOG" id="ENOG502R87Z">
    <property type="taxonomic scope" value="Eukaryota"/>
</dbReference>
<gene>
    <name evidence="2" type="ORF">CARUB_v10028648mg</name>
</gene>
<dbReference type="InterPro" id="IPR055411">
    <property type="entry name" value="LRR_FXL15/At3g58940/PEG3-like"/>
</dbReference>
<dbReference type="PANTHER" id="PTHR31900:SF25">
    <property type="entry name" value="FBD DOMAIN-CONTAINING PROTEIN"/>
    <property type="match status" value="1"/>
</dbReference>
<proteinExistence type="predicted"/>
<dbReference type="Pfam" id="PF08387">
    <property type="entry name" value="FBD"/>
    <property type="match status" value="1"/>
</dbReference>
<feature type="domain" description="F-box" evidence="1">
    <location>
        <begin position="10"/>
        <end position="46"/>
    </location>
</feature>
<dbReference type="Proteomes" id="UP000029121">
    <property type="component" value="Unassembled WGS sequence"/>
</dbReference>
<dbReference type="InterPro" id="IPR053781">
    <property type="entry name" value="F-box_AtFBL13-like"/>
</dbReference>
<dbReference type="Pfam" id="PF00646">
    <property type="entry name" value="F-box"/>
    <property type="match status" value="1"/>
</dbReference>
<dbReference type="PANTHER" id="PTHR31900">
    <property type="entry name" value="F-BOX/RNI SUPERFAMILY PROTEIN-RELATED"/>
    <property type="match status" value="1"/>
</dbReference>
<dbReference type="SUPFAM" id="SSF81383">
    <property type="entry name" value="F-box domain"/>
    <property type="match status" value="1"/>
</dbReference>
<dbReference type="InterPro" id="IPR036047">
    <property type="entry name" value="F-box-like_dom_sf"/>
</dbReference>
<dbReference type="AlphaFoldDB" id="R0GES5"/>
<dbReference type="InterPro" id="IPR032675">
    <property type="entry name" value="LRR_dom_sf"/>
</dbReference>
<name>R0GES5_9BRAS</name>
<dbReference type="Gene3D" id="3.80.10.10">
    <property type="entry name" value="Ribonuclease Inhibitor"/>
    <property type="match status" value="1"/>
</dbReference>
<evidence type="ECO:0000313" key="2">
    <source>
        <dbReference type="EMBL" id="EOA15249.1"/>
    </source>
</evidence>
<dbReference type="SMART" id="SM00256">
    <property type="entry name" value="FBOX"/>
    <property type="match status" value="1"/>
</dbReference>
<dbReference type="SMART" id="SM00579">
    <property type="entry name" value="FBD"/>
    <property type="match status" value="1"/>
</dbReference>
<organism evidence="2 3">
    <name type="scientific">Capsella rubella</name>
    <dbReference type="NCBI Taxonomy" id="81985"/>
    <lineage>
        <taxon>Eukaryota</taxon>
        <taxon>Viridiplantae</taxon>
        <taxon>Streptophyta</taxon>
        <taxon>Embryophyta</taxon>
        <taxon>Tracheophyta</taxon>
        <taxon>Spermatophyta</taxon>
        <taxon>Magnoliopsida</taxon>
        <taxon>eudicotyledons</taxon>
        <taxon>Gunneridae</taxon>
        <taxon>Pentapetalae</taxon>
        <taxon>rosids</taxon>
        <taxon>malvids</taxon>
        <taxon>Brassicales</taxon>
        <taxon>Brassicaceae</taxon>
        <taxon>Camelineae</taxon>
        <taxon>Capsella</taxon>
    </lineage>
</organism>
<dbReference type="InterPro" id="IPR006566">
    <property type="entry name" value="FBD"/>
</dbReference>
<evidence type="ECO:0000259" key="1">
    <source>
        <dbReference type="PROSITE" id="PS50181"/>
    </source>
</evidence>
<reference evidence="3" key="1">
    <citation type="journal article" date="2013" name="Nat. Genet.">
        <title>The Capsella rubella genome and the genomic consequences of rapid mating system evolution.</title>
        <authorList>
            <person name="Slotte T."/>
            <person name="Hazzouri K.M."/>
            <person name="Agren J.A."/>
            <person name="Koenig D."/>
            <person name="Maumus F."/>
            <person name="Guo Y.L."/>
            <person name="Steige K."/>
            <person name="Platts A.E."/>
            <person name="Escobar J.S."/>
            <person name="Newman L.K."/>
            <person name="Wang W."/>
            <person name="Mandakova T."/>
            <person name="Vello E."/>
            <person name="Smith L.M."/>
            <person name="Henz S.R."/>
            <person name="Steffen J."/>
            <person name="Takuno S."/>
            <person name="Brandvain Y."/>
            <person name="Coop G."/>
            <person name="Andolfatto P."/>
            <person name="Hu T.T."/>
            <person name="Blanchette M."/>
            <person name="Clark R.M."/>
            <person name="Quesneville H."/>
            <person name="Nordborg M."/>
            <person name="Gaut B.S."/>
            <person name="Lysak M.A."/>
            <person name="Jenkins J."/>
            <person name="Grimwood J."/>
            <person name="Chapman J."/>
            <person name="Prochnik S."/>
            <person name="Shu S."/>
            <person name="Rokhsar D."/>
            <person name="Schmutz J."/>
            <person name="Weigel D."/>
            <person name="Wright S.I."/>
        </authorList>
    </citation>
    <scope>NUCLEOTIDE SEQUENCE [LARGE SCALE GENOMIC DNA]</scope>
    <source>
        <strain evidence="3">cv. Monte Gargano</strain>
    </source>
</reference>
<accession>R0GES5</accession>
<dbReference type="Pfam" id="PF24758">
    <property type="entry name" value="LRR_At5g56370"/>
    <property type="match status" value="1"/>
</dbReference>
<sequence>MVLNFQICDNGLISQLPNHLICHILSFLSTKDAIRASVLSTRWRSLWQLVLGLDLDSLDLGLAFASSQFSTIDDFVVFVDKFFYHHRESCIHKLRLHIRTVGYVDYSSYLTKWIDAATTRRIQHLDLHCDRLFKVAVKIPLSLYTSETLVHLRLVRVILVSTKVVSLPCLKTLHLEFVKYTDETTLEKLISCSPVLEDLSIVKYTEDNARAIQVRSKTLKRVDINQWYDREYGLVIDAPLLQFLRIIAYSTKNIKIINTGLPAKVDIDANVLSILDPNDLTSRSMMRDFFTSISRVRCLVTSYATTKDIFHYMQLEPLHQFCNLTGLSVICCISSLEMLLNLLKRCPKLESLSLKLVDYKETKKAGVITSTVPSCLVSSLKFVKLEGVLFGCGTELNVARYFLENSTLLEKLTLRNDYKEKNVEHVRQTLHAIPRCSCTCTVVLL</sequence>
<evidence type="ECO:0000313" key="3">
    <source>
        <dbReference type="Proteomes" id="UP000029121"/>
    </source>
</evidence>
<dbReference type="SUPFAM" id="SSF52047">
    <property type="entry name" value="RNI-like"/>
    <property type="match status" value="1"/>
</dbReference>
<dbReference type="EMBL" id="KB870812">
    <property type="protein sequence ID" value="EOA15249.1"/>
    <property type="molecule type" value="Genomic_DNA"/>
</dbReference>
<dbReference type="CDD" id="cd22160">
    <property type="entry name" value="F-box_AtFBL13-like"/>
    <property type="match status" value="1"/>
</dbReference>
<protein>
    <recommendedName>
        <fullName evidence="1">F-box domain-containing protein</fullName>
    </recommendedName>
</protein>
<dbReference type="Gene3D" id="1.20.1280.50">
    <property type="match status" value="1"/>
</dbReference>
<keyword evidence="3" id="KW-1185">Reference proteome</keyword>
<dbReference type="InterPro" id="IPR001810">
    <property type="entry name" value="F-box_dom"/>
</dbReference>